<reference evidence="2 3" key="1">
    <citation type="submission" date="2014-04" db="EMBL/GenBank/DDBJ databases">
        <authorList>
            <consortium name="DOE Joint Genome Institute"/>
            <person name="Kuo A."/>
            <person name="Kohler A."/>
            <person name="Jargeat P."/>
            <person name="Nagy L.G."/>
            <person name="Floudas D."/>
            <person name="Copeland A."/>
            <person name="Barry K.W."/>
            <person name="Cichocki N."/>
            <person name="Veneault-Fourrey C."/>
            <person name="LaButti K."/>
            <person name="Lindquist E.A."/>
            <person name="Lipzen A."/>
            <person name="Lundell T."/>
            <person name="Morin E."/>
            <person name="Murat C."/>
            <person name="Sun H."/>
            <person name="Tunlid A."/>
            <person name="Henrissat B."/>
            <person name="Grigoriev I.V."/>
            <person name="Hibbett D.S."/>
            <person name="Martin F."/>
            <person name="Nordberg H.P."/>
            <person name="Cantor M.N."/>
            <person name="Hua S.X."/>
        </authorList>
    </citation>
    <scope>NUCLEOTIDE SEQUENCE [LARGE SCALE GENOMIC DNA]</scope>
    <source>
        <strain evidence="2 3">Ve08.2h10</strain>
    </source>
</reference>
<evidence type="ECO:0000313" key="3">
    <source>
        <dbReference type="Proteomes" id="UP000054538"/>
    </source>
</evidence>
<organism evidence="2 3">
    <name type="scientific">Paxillus rubicundulus Ve08.2h10</name>
    <dbReference type="NCBI Taxonomy" id="930991"/>
    <lineage>
        <taxon>Eukaryota</taxon>
        <taxon>Fungi</taxon>
        <taxon>Dikarya</taxon>
        <taxon>Basidiomycota</taxon>
        <taxon>Agaricomycotina</taxon>
        <taxon>Agaricomycetes</taxon>
        <taxon>Agaricomycetidae</taxon>
        <taxon>Boletales</taxon>
        <taxon>Paxilineae</taxon>
        <taxon>Paxillaceae</taxon>
        <taxon>Paxillus</taxon>
    </lineage>
</organism>
<evidence type="ECO:0000256" key="1">
    <source>
        <dbReference type="SAM" id="Phobius"/>
    </source>
</evidence>
<dbReference type="HOGENOM" id="CLU_2655239_0_0_1"/>
<reference evidence="3" key="2">
    <citation type="submission" date="2015-01" db="EMBL/GenBank/DDBJ databases">
        <title>Evolutionary Origins and Diversification of the Mycorrhizal Mutualists.</title>
        <authorList>
            <consortium name="DOE Joint Genome Institute"/>
            <consortium name="Mycorrhizal Genomics Consortium"/>
            <person name="Kohler A."/>
            <person name="Kuo A."/>
            <person name="Nagy L.G."/>
            <person name="Floudas D."/>
            <person name="Copeland A."/>
            <person name="Barry K.W."/>
            <person name="Cichocki N."/>
            <person name="Veneault-Fourrey C."/>
            <person name="LaButti K."/>
            <person name="Lindquist E.A."/>
            <person name="Lipzen A."/>
            <person name="Lundell T."/>
            <person name="Morin E."/>
            <person name="Murat C."/>
            <person name="Riley R."/>
            <person name="Ohm R."/>
            <person name="Sun H."/>
            <person name="Tunlid A."/>
            <person name="Henrissat B."/>
            <person name="Grigoriev I.V."/>
            <person name="Hibbett D.S."/>
            <person name="Martin F."/>
        </authorList>
    </citation>
    <scope>NUCLEOTIDE SEQUENCE [LARGE SCALE GENOMIC DNA]</scope>
    <source>
        <strain evidence="3">Ve08.2h10</strain>
    </source>
</reference>
<gene>
    <name evidence="2" type="ORF">PAXRUDRAFT_805523</name>
</gene>
<accession>A0A0D0DCX4</accession>
<feature type="transmembrane region" description="Helical" evidence="1">
    <location>
        <begin position="6"/>
        <end position="26"/>
    </location>
</feature>
<sequence length="76" mass="8762">MKPTTIASLICSMFPPLSLRFCLISFKTTQYSPIIPIIPKPLFRHNLWSLSIAWGVMGMVPAWRILPGWWEFLKGQ</sequence>
<name>A0A0D0DCX4_9AGAM</name>
<dbReference type="AlphaFoldDB" id="A0A0D0DCX4"/>
<dbReference type="EMBL" id="KN825678">
    <property type="protein sequence ID" value="KIK82101.1"/>
    <property type="molecule type" value="Genomic_DNA"/>
</dbReference>
<dbReference type="Proteomes" id="UP000054538">
    <property type="component" value="Unassembled WGS sequence"/>
</dbReference>
<keyword evidence="1" id="KW-0812">Transmembrane</keyword>
<keyword evidence="1" id="KW-1133">Transmembrane helix</keyword>
<feature type="transmembrane region" description="Helical" evidence="1">
    <location>
        <begin position="47"/>
        <end position="66"/>
    </location>
</feature>
<keyword evidence="3" id="KW-1185">Reference proteome</keyword>
<protein>
    <submittedName>
        <fullName evidence="2">Uncharacterized protein</fullName>
    </submittedName>
</protein>
<dbReference type="InParanoid" id="A0A0D0DCX4"/>
<keyword evidence="1" id="KW-0472">Membrane</keyword>
<proteinExistence type="predicted"/>
<evidence type="ECO:0000313" key="2">
    <source>
        <dbReference type="EMBL" id="KIK82101.1"/>
    </source>
</evidence>